<gene>
    <name evidence="2" type="ORF">L210DRAFT_3632710</name>
</gene>
<accession>A0AAD4GC03</accession>
<evidence type="ECO:0000313" key="2">
    <source>
        <dbReference type="EMBL" id="KAF8434555.1"/>
    </source>
</evidence>
<feature type="compositionally biased region" description="Basic and acidic residues" evidence="1">
    <location>
        <begin position="459"/>
        <end position="472"/>
    </location>
</feature>
<dbReference type="SUPFAM" id="SSF52047">
    <property type="entry name" value="RNI-like"/>
    <property type="match status" value="1"/>
</dbReference>
<sequence>MSWHILPAELHIAVIHLLPHSAVRALSSTSSAVRAISLPAIFANVTLPSAASLHAFVRHVPTEYGPYVRSLAICTKQHGATGASSTDALLALLHACTRLHSLSLSLASSLDPEKAVPAFARLNHLHAFEISCWGTEDVSPVSERLVVALAASLPALTHLSMSRITRSAIHVDPCDVPFNVPIVTNDFDVPLHPTLGSDLALPSLLRLPSLRTLEIRDTWLGCDTKIPASSSLEKLILTGSMYAADTNFEAHACMTWLRACHSLRSLELGTALASLDEHPSSLPRVSHVHINASRIIPDDLSSTLAALHPCSVESISIAYEQERHTSSDQAPVKPLLQDDFARECALDDLQDWTSAIEPFLLGRSTQEWGALSHTCMLRGIYDATFVVSRYPGLCNKAEYHAACAHGANLSTLIARRITASHGITRNRGRRGITSIPSLQKVSDTTRLVVLRRLSNGQEHDKEVKSRLTSDRRTRTRSQTWHGQATCSIDLLPVGSGHWMTRDNDNERHADDTFCIRVLRVLVCGSDRVREQLDRHVVLLRQAKCKCRRGAPGGNHRRFESATAFGSALSTSRHGRICIVPPSHSLLLEKLPHGKNIVQYPDISRYPV</sequence>
<reference evidence="2" key="1">
    <citation type="submission" date="2019-10" db="EMBL/GenBank/DDBJ databases">
        <authorList>
            <consortium name="DOE Joint Genome Institute"/>
            <person name="Kuo A."/>
            <person name="Miyauchi S."/>
            <person name="Kiss E."/>
            <person name="Drula E."/>
            <person name="Kohler A."/>
            <person name="Sanchez-Garcia M."/>
            <person name="Andreopoulos B."/>
            <person name="Barry K.W."/>
            <person name="Bonito G."/>
            <person name="Buee M."/>
            <person name="Carver A."/>
            <person name="Chen C."/>
            <person name="Cichocki N."/>
            <person name="Clum A."/>
            <person name="Culley D."/>
            <person name="Crous P.W."/>
            <person name="Fauchery L."/>
            <person name="Girlanda M."/>
            <person name="Hayes R."/>
            <person name="Keri Z."/>
            <person name="LaButti K."/>
            <person name="Lipzen A."/>
            <person name="Lombard V."/>
            <person name="Magnuson J."/>
            <person name="Maillard F."/>
            <person name="Morin E."/>
            <person name="Murat C."/>
            <person name="Nolan M."/>
            <person name="Ohm R."/>
            <person name="Pangilinan J."/>
            <person name="Pereira M."/>
            <person name="Perotto S."/>
            <person name="Peter M."/>
            <person name="Riley R."/>
            <person name="Sitrit Y."/>
            <person name="Stielow B."/>
            <person name="Szollosi G."/>
            <person name="Zifcakova L."/>
            <person name="Stursova M."/>
            <person name="Spatafora J.W."/>
            <person name="Tedersoo L."/>
            <person name="Vaario L.-M."/>
            <person name="Yamada A."/>
            <person name="Yan M."/>
            <person name="Wang P."/>
            <person name="Xu J."/>
            <person name="Bruns T."/>
            <person name="Baldrian P."/>
            <person name="Vilgalys R."/>
            <person name="Henrissat B."/>
            <person name="Grigoriev I.V."/>
            <person name="Hibbett D."/>
            <person name="Nagy L.G."/>
            <person name="Martin F.M."/>
        </authorList>
    </citation>
    <scope>NUCLEOTIDE SEQUENCE</scope>
    <source>
        <strain evidence="2">BED1</strain>
    </source>
</reference>
<keyword evidence="3" id="KW-1185">Reference proteome</keyword>
<dbReference type="Gene3D" id="3.80.10.10">
    <property type="entry name" value="Ribonuclease Inhibitor"/>
    <property type="match status" value="1"/>
</dbReference>
<dbReference type="EMBL" id="WHUW01000028">
    <property type="protein sequence ID" value="KAF8434555.1"/>
    <property type="molecule type" value="Genomic_DNA"/>
</dbReference>
<organism evidence="2 3">
    <name type="scientific">Boletus edulis BED1</name>
    <dbReference type="NCBI Taxonomy" id="1328754"/>
    <lineage>
        <taxon>Eukaryota</taxon>
        <taxon>Fungi</taxon>
        <taxon>Dikarya</taxon>
        <taxon>Basidiomycota</taxon>
        <taxon>Agaricomycotina</taxon>
        <taxon>Agaricomycetes</taxon>
        <taxon>Agaricomycetidae</taxon>
        <taxon>Boletales</taxon>
        <taxon>Boletineae</taxon>
        <taxon>Boletaceae</taxon>
        <taxon>Boletoideae</taxon>
        <taxon>Boletus</taxon>
    </lineage>
</organism>
<name>A0AAD4GC03_BOLED</name>
<dbReference type="InterPro" id="IPR032675">
    <property type="entry name" value="LRR_dom_sf"/>
</dbReference>
<evidence type="ECO:0000256" key="1">
    <source>
        <dbReference type="SAM" id="MobiDB-lite"/>
    </source>
</evidence>
<proteinExistence type="predicted"/>
<comment type="caution">
    <text evidence="2">The sequence shown here is derived from an EMBL/GenBank/DDBJ whole genome shotgun (WGS) entry which is preliminary data.</text>
</comment>
<protein>
    <submittedName>
        <fullName evidence="2">Uncharacterized protein</fullName>
    </submittedName>
</protein>
<dbReference type="AlphaFoldDB" id="A0AAD4GC03"/>
<reference evidence="2" key="2">
    <citation type="journal article" date="2020" name="Nat. Commun.">
        <title>Large-scale genome sequencing of mycorrhizal fungi provides insights into the early evolution of symbiotic traits.</title>
        <authorList>
            <person name="Miyauchi S."/>
            <person name="Kiss E."/>
            <person name="Kuo A."/>
            <person name="Drula E."/>
            <person name="Kohler A."/>
            <person name="Sanchez-Garcia M."/>
            <person name="Morin E."/>
            <person name="Andreopoulos B."/>
            <person name="Barry K.W."/>
            <person name="Bonito G."/>
            <person name="Buee M."/>
            <person name="Carver A."/>
            <person name="Chen C."/>
            <person name="Cichocki N."/>
            <person name="Clum A."/>
            <person name="Culley D."/>
            <person name="Crous P.W."/>
            <person name="Fauchery L."/>
            <person name="Girlanda M."/>
            <person name="Hayes R.D."/>
            <person name="Keri Z."/>
            <person name="LaButti K."/>
            <person name="Lipzen A."/>
            <person name="Lombard V."/>
            <person name="Magnuson J."/>
            <person name="Maillard F."/>
            <person name="Murat C."/>
            <person name="Nolan M."/>
            <person name="Ohm R.A."/>
            <person name="Pangilinan J."/>
            <person name="Pereira M.F."/>
            <person name="Perotto S."/>
            <person name="Peter M."/>
            <person name="Pfister S."/>
            <person name="Riley R."/>
            <person name="Sitrit Y."/>
            <person name="Stielow J.B."/>
            <person name="Szollosi G."/>
            <person name="Zifcakova L."/>
            <person name="Stursova M."/>
            <person name="Spatafora J.W."/>
            <person name="Tedersoo L."/>
            <person name="Vaario L.M."/>
            <person name="Yamada A."/>
            <person name="Yan M."/>
            <person name="Wang P."/>
            <person name="Xu J."/>
            <person name="Bruns T."/>
            <person name="Baldrian P."/>
            <person name="Vilgalys R."/>
            <person name="Dunand C."/>
            <person name="Henrissat B."/>
            <person name="Grigoriev I.V."/>
            <person name="Hibbett D."/>
            <person name="Nagy L.G."/>
            <person name="Martin F.M."/>
        </authorList>
    </citation>
    <scope>NUCLEOTIDE SEQUENCE</scope>
    <source>
        <strain evidence="2">BED1</strain>
    </source>
</reference>
<evidence type="ECO:0000313" key="3">
    <source>
        <dbReference type="Proteomes" id="UP001194468"/>
    </source>
</evidence>
<dbReference type="Proteomes" id="UP001194468">
    <property type="component" value="Unassembled WGS sequence"/>
</dbReference>
<feature type="region of interest" description="Disordered" evidence="1">
    <location>
        <begin position="459"/>
        <end position="478"/>
    </location>
</feature>